<keyword evidence="3 6" id="KW-0812">Transmembrane</keyword>
<feature type="transmembrane region" description="Helical" evidence="6">
    <location>
        <begin position="389"/>
        <end position="411"/>
    </location>
</feature>
<keyword evidence="2" id="KW-1003">Cell membrane</keyword>
<evidence type="ECO:0000256" key="6">
    <source>
        <dbReference type="SAM" id="Phobius"/>
    </source>
</evidence>
<feature type="transmembrane region" description="Helical" evidence="6">
    <location>
        <begin position="360"/>
        <end position="382"/>
    </location>
</feature>
<feature type="transmembrane region" description="Helical" evidence="6">
    <location>
        <begin position="449"/>
        <end position="467"/>
    </location>
</feature>
<keyword evidence="4 6" id="KW-1133">Transmembrane helix</keyword>
<accession>A0A2H0UQ05</accession>
<comment type="subcellular location">
    <subcellularLocation>
        <location evidence="1">Cell membrane</location>
        <topology evidence="1">Multi-pass membrane protein</topology>
    </subcellularLocation>
</comment>
<evidence type="ECO:0000256" key="1">
    <source>
        <dbReference type="ARBA" id="ARBA00004651"/>
    </source>
</evidence>
<dbReference type="PANTHER" id="PTHR30619">
    <property type="entry name" value="DNA INTERNALIZATION/COMPETENCE PROTEIN COMEC/REC2"/>
    <property type="match status" value="1"/>
</dbReference>
<gene>
    <name evidence="9" type="ORF">COU09_02175</name>
</gene>
<dbReference type="Pfam" id="PF03772">
    <property type="entry name" value="Competence"/>
    <property type="match status" value="1"/>
</dbReference>
<feature type="transmembrane region" description="Helical" evidence="6">
    <location>
        <begin position="321"/>
        <end position="340"/>
    </location>
</feature>
<feature type="domain" description="ComEC/Rec2-related protein" evidence="7">
    <location>
        <begin position="203"/>
        <end position="470"/>
    </location>
</feature>
<evidence type="ECO:0000256" key="3">
    <source>
        <dbReference type="ARBA" id="ARBA00022692"/>
    </source>
</evidence>
<name>A0A2H0UQ05_9BACT</name>
<feature type="transmembrane region" description="Helical" evidence="6">
    <location>
        <begin position="256"/>
        <end position="289"/>
    </location>
</feature>
<dbReference type="PANTHER" id="PTHR30619:SF7">
    <property type="entry name" value="BETA-LACTAMASE DOMAIN PROTEIN"/>
    <property type="match status" value="1"/>
</dbReference>
<comment type="caution">
    <text evidence="9">The sequence shown here is derived from an EMBL/GenBank/DDBJ whole genome shotgun (WGS) entry which is preliminary data.</text>
</comment>
<dbReference type="EMBL" id="PFBB01000023">
    <property type="protein sequence ID" value="PIR88458.1"/>
    <property type="molecule type" value="Genomic_DNA"/>
</dbReference>
<dbReference type="Pfam" id="PF13567">
    <property type="entry name" value="DUF4131"/>
    <property type="match status" value="1"/>
</dbReference>
<dbReference type="InterPro" id="IPR052159">
    <property type="entry name" value="Competence_DNA_uptake"/>
</dbReference>
<dbReference type="InterPro" id="IPR004477">
    <property type="entry name" value="ComEC_N"/>
</dbReference>
<feature type="transmembrane region" description="Helical" evidence="6">
    <location>
        <begin position="7"/>
        <end position="24"/>
    </location>
</feature>
<dbReference type="NCBIfam" id="TIGR00360">
    <property type="entry name" value="ComEC_N-term"/>
    <property type="match status" value="1"/>
</dbReference>
<protein>
    <submittedName>
        <fullName evidence="9">Uncharacterized protein</fullName>
    </submittedName>
</protein>
<dbReference type="InterPro" id="IPR025405">
    <property type="entry name" value="DUF4131"/>
</dbReference>
<feature type="domain" description="DUF4131" evidence="8">
    <location>
        <begin position="27"/>
        <end position="142"/>
    </location>
</feature>
<feature type="transmembrane region" description="Helical" evidence="6">
    <location>
        <begin position="52"/>
        <end position="69"/>
    </location>
</feature>
<reference evidence="10" key="1">
    <citation type="submission" date="2017-09" db="EMBL/GenBank/DDBJ databases">
        <title>Depth-based differentiation of microbial function through sediment-hosted aquifers and enrichment of novel symbionts in the deep terrestrial subsurface.</title>
        <authorList>
            <person name="Probst A.J."/>
            <person name="Ladd B."/>
            <person name="Jarett J.K."/>
            <person name="Geller-Mcgrath D.E."/>
            <person name="Sieber C.M.K."/>
            <person name="Emerson J.B."/>
            <person name="Anantharaman K."/>
            <person name="Thomas B.C."/>
            <person name="Malmstrom R."/>
            <person name="Stieglmeier M."/>
            <person name="Klingl A."/>
            <person name="Woyke T."/>
            <person name="Ryan C.M."/>
            <person name="Banfield J.F."/>
        </authorList>
    </citation>
    <scope>NUCLEOTIDE SEQUENCE [LARGE SCALE GENOMIC DNA]</scope>
</reference>
<evidence type="ECO:0000313" key="9">
    <source>
        <dbReference type="EMBL" id="PIR88458.1"/>
    </source>
</evidence>
<dbReference type="GO" id="GO:0005886">
    <property type="term" value="C:plasma membrane"/>
    <property type="evidence" value="ECO:0007669"/>
    <property type="project" value="UniProtKB-SubCell"/>
</dbReference>
<evidence type="ECO:0000313" key="10">
    <source>
        <dbReference type="Proteomes" id="UP000229615"/>
    </source>
</evidence>
<keyword evidence="5 6" id="KW-0472">Membrane</keyword>
<sequence length="477" mass="52842">MLAHQKFFWMIAFFLLGVFLASLFSALSSAFWLASLIGGLFVLLLLLFRAKVFAWMAIFILVGAGYFQLDESFYQNRGKLPDEGSAFTAVVVGRRISGKSQRLDLDLGKPYSGKVRIYASLYPDYRYGDRLSVYGDLIAPEGDGSQYYRKERILAISAFPELEKIGEGGGFFLKRWLLALRDMVADSFWENLSPDEAGFMTGITLGKSAELTDEFEEDLRLTGTTHLIALSGYNITIISKYFFSFLLLFLARRRAFIFSILAIGLFVLMTGAEASVVRAGVMGVLILVANQSGRIYSFKNAIAFTALIMTLFNPRILVFDIGFQLSFAALLGIVYLRPAIEGFFSVNPAPGFLAWRDNLLTTVAAQLAVLPILINTFGFVSLVSVLTNVLILTFIPVTMLLGLLIFIASIASKYVSLVFALLAKPFLVYELGVIKGFANFAFGLELDNLPLVFTALFYGALIGFILYNKKRAPSLFV</sequence>
<proteinExistence type="predicted"/>
<evidence type="ECO:0000256" key="5">
    <source>
        <dbReference type="ARBA" id="ARBA00023136"/>
    </source>
</evidence>
<organism evidence="9 10">
    <name type="scientific">Candidatus Harrisonbacteria bacterium CG10_big_fil_rev_8_21_14_0_10_44_23</name>
    <dbReference type="NCBI Taxonomy" id="1974585"/>
    <lineage>
        <taxon>Bacteria</taxon>
        <taxon>Candidatus Harrisoniibacteriota</taxon>
    </lineage>
</organism>
<feature type="transmembrane region" description="Helical" evidence="6">
    <location>
        <begin position="30"/>
        <end position="47"/>
    </location>
</feature>
<evidence type="ECO:0000256" key="2">
    <source>
        <dbReference type="ARBA" id="ARBA00022475"/>
    </source>
</evidence>
<dbReference type="AlphaFoldDB" id="A0A2H0UQ05"/>
<dbReference type="Proteomes" id="UP000229615">
    <property type="component" value="Unassembled WGS sequence"/>
</dbReference>
<evidence type="ECO:0000256" key="4">
    <source>
        <dbReference type="ARBA" id="ARBA00022989"/>
    </source>
</evidence>
<evidence type="ECO:0000259" key="7">
    <source>
        <dbReference type="Pfam" id="PF03772"/>
    </source>
</evidence>
<evidence type="ECO:0000259" key="8">
    <source>
        <dbReference type="Pfam" id="PF13567"/>
    </source>
</evidence>
<feature type="transmembrane region" description="Helical" evidence="6">
    <location>
        <begin position="227"/>
        <end position="249"/>
    </location>
</feature>